<feature type="region of interest" description="Disordered" evidence="1">
    <location>
        <begin position="35"/>
        <end position="60"/>
    </location>
</feature>
<feature type="compositionally biased region" description="Acidic residues" evidence="1">
    <location>
        <begin position="35"/>
        <end position="51"/>
    </location>
</feature>
<keyword evidence="3" id="KW-1185">Reference proteome</keyword>
<reference evidence="2 3" key="1">
    <citation type="submission" date="2019-06" db="EMBL/GenBank/DDBJ databases">
        <title>Genome Sequence of the Brown Rot Fungal Pathogen Monilinia fructicola.</title>
        <authorList>
            <person name="De Miccolis Angelini R.M."/>
            <person name="Landi L."/>
            <person name="Abate D."/>
            <person name="Pollastro S."/>
            <person name="Romanazzi G."/>
            <person name="Faretra F."/>
        </authorList>
    </citation>
    <scope>NUCLEOTIDE SEQUENCE [LARGE SCALE GENOMIC DNA]</scope>
    <source>
        <strain evidence="2 3">Mfrc123</strain>
    </source>
</reference>
<gene>
    <name evidence="2" type="ORF">EYC84_007131</name>
</gene>
<protein>
    <submittedName>
        <fullName evidence="2">Uncharacterized protein</fullName>
    </submittedName>
</protein>
<sequence length="116" mass="13310">MTSSSRESDPCSGDELQELTETIQELKKLADAIEEISEDDRDSNDDNDSDISEVSALSDEAQETMSLEFLEAELEYEYLLYFSNEDYTLVRSPSAPTLRTRVQELRREAMGSRWQN</sequence>
<evidence type="ECO:0000313" key="2">
    <source>
        <dbReference type="EMBL" id="KAA8577130.1"/>
    </source>
</evidence>
<name>A0A5M9K8E1_MONFR</name>
<dbReference type="Proteomes" id="UP000322873">
    <property type="component" value="Unassembled WGS sequence"/>
</dbReference>
<accession>A0A5M9K8E1</accession>
<organism evidence="2 3">
    <name type="scientific">Monilinia fructicola</name>
    <name type="common">Brown rot fungus</name>
    <name type="synonym">Ciboria fructicola</name>
    <dbReference type="NCBI Taxonomy" id="38448"/>
    <lineage>
        <taxon>Eukaryota</taxon>
        <taxon>Fungi</taxon>
        <taxon>Dikarya</taxon>
        <taxon>Ascomycota</taxon>
        <taxon>Pezizomycotina</taxon>
        <taxon>Leotiomycetes</taxon>
        <taxon>Helotiales</taxon>
        <taxon>Sclerotiniaceae</taxon>
        <taxon>Monilinia</taxon>
    </lineage>
</organism>
<evidence type="ECO:0000256" key="1">
    <source>
        <dbReference type="SAM" id="MobiDB-lite"/>
    </source>
</evidence>
<comment type="caution">
    <text evidence="2">The sequence shown here is derived from an EMBL/GenBank/DDBJ whole genome shotgun (WGS) entry which is preliminary data.</text>
</comment>
<dbReference type="EMBL" id="VICG01000001">
    <property type="protein sequence ID" value="KAA8577130.1"/>
    <property type="molecule type" value="Genomic_DNA"/>
</dbReference>
<evidence type="ECO:0000313" key="3">
    <source>
        <dbReference type="Proteomes" id="UP000322873"/>
    </source>
</evidence>
<dbReference type="AlphaFoldDB" id="A0A5M9K8E1"/>
<dbReference type="VEuPathDB" id="FungiDB:MFRU_021g01350"/>
<proteinExistence type="predicted"/>